<dbReference type="Pfam" id="PF09926">
    <property type="entry name" value="DUF2158"/>
    <property type="match status" value="1"/>
</dbReference>
<sequence>MTEQGIKIGDLVSLRTGGPTMSVQARSQNLAYCAWNRDGRVHYGTFDVGSLRLVEDGGGARPGVADDGVSCG</sequence>
<protein>
    <submittedName>
        <fullName evidence="1">DUF2158 domain-containing protein</fullName>
    </submittedName>
</protein>
<accession>A0A849KG35</accession>
<dbReference type="EMBL" id="JABFCS010000002">
    <property type="protein sequence ID" value="NNU45504.1"/>
    <property type="molecule type" value="Genomic_DNA"/>
</dbReference>
<comment type="caution">
    <text evidence="1">The sequence shown here is derived from an EMBL/GenBank/DDBJ whole genome shotgun (WGS) entry which is preliminary data.</text>
</comment>
<evidence type="ECO:0000313" key="2">
    <source>
        <dbReference type="Proteomes" id="UP000552954"/>
    </source>
</evidence>
<name>A0A849KG35_9BURK</name>
<reference evidence="1 2" key="2">
    <citation type="submission" date="2020-06" db="EMBL/GenBank/DDBJ databases">
        <title>Ramlibacter rhizophilus sp. nov., isolated from rhizosphere soil of national flower Mugunghwa from South Korea.</title>
        <authorList>
            <person name="Zheng-Fei Y."/>
            <person name="Huan T."/>
        </authorList>
    </citation>
    <scope>NUCLEOTIDE SEQUENCE [LARGE SCALE GENOMIC DNA]</scope>
    <source>
        <strain evidence="1 2">B156</strain>
    </source>
</reference>
<reference evidence="1 2" key="1">
    <citation type="submission" date="2020-05" db="EMBL/GenBank/DDBJ databases">
        <authorList>
            <person name="Khan S.A."/>
            <person name="Jeon C.O."/>
            <person name="Chun B.H."/>
        </authorList>
    </citation>
    <scope>NUCLEOTIDE SEQUENCE [LARGE SCALE GENOMIC DNA]</scope>
    <source>
        <strain evidence="1 2">B156</strain>
    </source>
</reference>
<dbReference type="Proteomes" id="UP000552954">
    <property type="component" value="Unassembled WGS sequence"/>
</dbReference>
<gene>
    <name evidence="1" type="ORF">HK415_23585</name>
</gene>
<dbReference type="AlphaFoldDB" id="A0A849KG35"/>
<dbReference type="InterPro" id="IPR019226">
    <property type="entry name" value="DUF2158"/>
</dbReference>
<keyword evidence="2" id="KW-1185">Reference proteome</keyword>
<evidence type="ECO:0000313" key="1">
    <source>
        <dbReference type="EMBL" id="NNU45504.1"/>
    </source>
</evidence>
<dbReference type="RefSeq" id="WP_171563802.1">
    <property type="nucleotide sequence ID" value="NZ_JABFCS010000002.1"/>
</dbReference>
<organism evidence="1 2">
    <name type="scientific">Ramlibacter montanisoli</name>
    <dbReference type="NCBI Taxonomy" id="2732512"/>
    <lineage>
        <taxon>Bacteria</taxon>
        <taxon>Pseudomonadati</taxon>
        <taxon>Pseudomonadota</taxon>
        <taxon>Betaproteobacteria</taxon>
        <taxon>Burkholderiales</taxon>
        <taxon>Comamonadaceae</taxon>
        <taxon>Ramlibacter</taxon>
    </lineage>
</organism>
<proteinExistence type="predicted"/>